<dbReference type="PROSITE" id="PS00606">
    <property type="entry name" value="KS3_1"/>
    <property type="match status" value="1"/>
</dbReference>
<dbReference type="Pfam" id="PF16197">
    <property type="entry name" value="KAsynt_C_assoc"/>
    <property type="match status" value="1"/>
</dbReference>
<dbReference type="Pfam" id="PF00109">
    <property type="entry name" value="ketoacyl-synt"/>
    <property type="match status" value="1"/>
</dbReference>
<dbReference type="InterPro" id="IPR016039">
    <property type="entry name" value="Thiolase-like"/>
</dbReference>
<sequence>MREGGFLEGAGEFDPGFFGISPREAVAMDPQQRLLLEVSWEVLERAGIDPAVLRGSPTGVFIGGTQTGYGTGTAALSAGVEGYLQTGNAGSVMSGRVAYVLGLEGPAVTVDTACSSSLVGIHLACESLRRGESTLALAGGVTVMATPELLVDFSRQRGLARDARIKAFSDEADGTVFSEGIGMLLLERLSDAEANGHRILGVIRGSAINQDGASNGLSAPSGPSQERVIRQALANAGLEPGDIDAVEAHGTGTTLGDPIEAHALLATYGRDRDADAPLWLGSVKTNIGHAQAASGVAGVIKMVMASREGLLPQTLHASTPSTHIDWDAGHVRLLNEARTWPEHPDRPRRSGVSSFGISGTNAHIILEHTPTTDPAAEETEAAAPTGSARNDTAQEAHTAGGAGAVDGDSPGLPTVPVLLSAPDPTRLPAYAARLADHLTANPHHTLTATAHALATTRTHHPHRAVIL</sequence>
<dbReference type="InterPro" id="IPR014031">
    <property type="entry name" value="Ketoacyl_synth_C"/>
</dbReference>
<reference evidence="5" key="1">
    <citation type="journal article" date="2019" name="Int. J. Syst. Evol. Microbiol.">
        <title>The Global Catalogue of Microorganisms (GCM) 10K type strain sequencing project: providing services to taxonomists for standard genome sequencing and annotation.</title>
        <authorList>
            <consortium name="The Broad Institute Genomics Platform"/>
            <consortium name="The Broad Institute Genome Sequencing Center for Infectious Disease"/>
            <person name="Wu L."/>
            <person name="Ma J."/>
        </authorList>
    </citation>
    <scope>NUCLEOTIDE SEQUENCE [LARGE SCALE GENOMIC DNA]</scope>
    <source>
        <strain evidence="5">XZYJ18</strain>
    </source>
</reference>
<dbReference type="Proteomes" id="UP001595923">
    <property type="component" value="Unassembled WGS sequence"/>
</dbReference>
<evidence type="ECO:0000313" key="5">
    <source>
        <dbReference type="Proteomes" id="UP001595923"/>
    </source>
</evidence>
<dbReference type="EMBL" id="JBHSFQ010000082">
    <property type="protein sequence ID" value="MFC4566109.1"/>
    <property type="molecule type" value="Genomic_DNA"/>
</dbReference>
<feature type="non-terminal residue" evidence="4">
    <location>
        <position position="467"/>
    </location>
</feature>
<dbReference type="InterPro" id="IPR020841">
    <property type="entry name" value="PKS_Beta-ketoAc_synthase_dom"/>
</dbReference>
<dbReference type="PANTHER" id="PTHR43775:SF51">
    <property type="entry name" value="INACTIVE PHENOLPHTHIOCEROL SYNTHESIS POLYKETIDE SYNTHASE TYPE I PKS1-RELATED"/>
    <property type="match status" value="1"/>
</dbReference>
<keyword evidence="5" id="KW-1185">Reference proteome</keyword>
<dbReference type="RefSeq" id="WP_378580697.1">
    <property type="nucleotide sequence ID" value="NZ_JBHSFQ010000082.1"/>
</dbReference>
<dbReference type="CDD" id="cd00833">
    <property type="entry name" value="PKS"/>
    <property type="match status" value="1"/>
</dbReference>
<evidence type="ECO:0000259" key="3">
    <source>
        <dbReference type="PROSITE" id="PS52004"/>
    </source>
</evidence>
<dbReference type="PANTHER" id="PTHR43775">
    <property type="entry name" value="FATTY ACID SYNTHASE"/>
    <property type="match status" value="1"/>
</dbReference>
<dbReference type="Gene3D" id="3.30.70.3290">
    <property type="match status" value="1"/>
</dbReference>
<evidence type="ECO:0000256" key="2">
    <source>
        <dbReference type="SAM" id="MobiDB-lite"/>
    </source>
</evidence>
<proteinExistence type="predicted"/>
<organism evidence="4 5">
    <name type="scientific">Nocardiopsis mangrovi</name>
    <dbReference type="NCBI Taxonomy" id="1179818"/>
    <lineage>
        <taxon>Bacteria</taxon>
        <taxon>Bacillati</taxon>
        <taxon>Actinomycetota</taxon>
        <taxon>Actinomycetes</taxon>
        <taxon>Streptosporangiales</taxon>
        <taxon>Nocardiopsidaceae</taxon>
        <taxon>Nocardiopsis</taxon>
    </lineage>
</organism>
<keyword evidence="1" id="KW-0808">Transferase</keyword>
<dbReference type="InterPro" id="IPR014030">
    <property type="entry name" value="Ketoacyl_synth_N"/>
</dbReference>
<dbReference type="SUPFAM" id="SSF53901">
    <property type="entry name" value="Thiolase-like"/>
    <property type="match status" value="1"/>
</dbReference>
<accession>A0ABV9E6A3</accession>
<name>A0ABV9E6A3_9ACTN</name>
<feature type="region of interest" description="Disordered" evidence="2">
    <location>
        <begin position="370"/>
        <end position="420"/>
    </location>
</feature>
<gene>
    <name evidence="4" type="ORF">ACFO4E_30010</name>
</gene>
<feature type="domain" description="Ketosynthase family 3 (KS3)" evidence="3">
    <location>
        <begin position="1"/>
        <end position="368"/>
    </location>
</feature>
<dbReference type="InterPro" id="IPR032821">
    <property type="entry name" value="PKS_assoc"/>
</dbReference>
<dbReference type="InterPro" id="IPR018201">
    <property type="entry name" value="Ketoacyl_synth_AS"/>
</dbReference>
<dbReference type="Gene3D" id="3.40.47.10">
    <property type="match status" value="1"/>
</dbReference>
<protein>
    <submittedName>
        <fullName evidence="4">Beta-ketoacyl synthase N-terminal-like domain-containing protein</fullName>
    </submittedName>
</protein>
<dbReference type="PROSITE" id="PS52004">
    <property type="entry name" value="KS3_2"/>
    <property type="match status" value="1"/>
</dbReference>
<evidence type="ECO:0000313" key="4">
    <source>
        <dbReference type="EMBL" id="MFC4566109.1"/>
    </source>
</evidence>
<dbReference type="SMART" id="SM00825">
    <property type="entry name" value="PKS_KS"/>
    <property type="match status" value="1"/>
</dbReference>
<dbReference type="InterPro" id="IPR050091">
    <property type="entry name" value="PKS_NRPS_Biosynth_Enz"/>
</dbReference>
<evidence type="ECO:0000256" key="1">
    <source>
        <dbReference type="ARBA" id="ARBA00022679"/>
    </source>
</evidence>
<comment type="caution">
    <text evidence="4">The sequence shown here is derived from an EMBL/GenBank/DDBJ whole genome shotgun (WGS) entry which is preliminary data.</text>
</comment>
<dbReference type="Pfam" id="PF02801">
    <property type="entry name" value="Ketoacyl-synt_C"/>
    <property type="match status" value="1"/>
</dbReference>